<protein>
    <recommendedName>
        <fullName evidence="2 6">Adenine deaminase</fullName>
        <shortName evidence="6">Adenase</shortName>
        <shortName evidence="6">Adenine aminase</shortName>
        <ecNumber evidence="2 6">3.5.4.2</ecNumber>
    </recommendedName>
</protein>
<sequence length="554" mass="60441">MSSKKIADLKWIIEVARGDRKADLVLKNAQIVNVLTEEIIKGDIAFCGEFIAGIGEYSGIKEIDCKDLYAIPGLIDGHTHVEMSMLSLTEFSKLVVPRGTTCVVADPHEIANVLGVNGVKMLIEEAKSTPLRFYCLAPSCVPSSPLETSGAVIGVEEIKELLKMDEVLGLAEMMNYPGVVNGVDEVLEKILIADLVDGHCPKLSGKALNAYVVAGIRSDHESTKLDEAKEKLRLGMRIMIREGSAARNLKALKNLVPNRYLMLVTDGDRSVLDLIEEGYLDYVYLRALEEGIDEIKALQMLTINPAEYFGINAGLIAPGRFADVVLVRDLRKFDVKKVFIGGKLPEFGSFKYPEEAKRSVKAKKITPNDIKIGSGKARIIEVYDGEIVTGESVEYVEGIDVLRDILKAVVVERHGKRGGIGVAYVKGFGLKRGALAQTIAHDAHNIVAVGADDEEICRAVNTLIDLQGGIVVCDGEEILTLPLRIAGLMSDEKAEVVAEKLKKIENKLRKMGCKLKSPVITLSFIALPVIPKLKLTDLGLVDVEKFEVVDAIIQ</sequence>
<comment type="cofactor">
    <cofactor evidence="6">
        <name>Mn(2+)</name>
        <dbReference type="ChEBI" id="CHEBI:29035"/>
    </cofactor>
</comment>
<dbReference type="HAMAP" id="MF_01518">
    <property type="entry name" value="Adenine_deamin"/>
    <property type="match status" value="1"/>
</dbReference>
<evidence type="ECO:0000256" key="2">
    <source>
        <dbReference type="ARBA" id="ARBA00012782"/>
    </source>
</evidence>
<reference evidence="10" key="1">
    <citation type="journal article" date="2020" name="mSystems">
        <title>Genome- and Community-Level Interaction Insights into Carbon Utilization and Element Cycling Functions of Hydrothermarchaeota in Hydrothermal Sediment.</title>
        <authorList>
            <person name="Zhou Z."/>
            <person name="Liu Y."/>
            <person name="Xu W."/>
            <person name="Pan J."/>
            <person name="Luo Z.H."/>
            <person name="Li M."/>
        </authorList>
    </citation>
    <scope>NUCLEOTIDE SEQUENCE [LARGE SCALE GENOMIC DNA]</scope>
    <source>
        <strain evidence="10">SpSt-62</strain>
        <strain evidence="9">SpSt-97</strain>
    </source>
</reference>
<evidence type="ECO:0000256" key="1">
    <source>
        <dbReference type="ARBA" id="ARBA00006773"/>
    </source>
</evidence>
<dbReference type="InterPro" id="IPR032466">
    <property type="entry name" value="Metal_Hydrolase"/>
</dbReference>
<comment type="caution">
    <text evidence="10">The sequence shown here is derived from an EMBL/GenBank/DDBJ whole genome shotgun (WGS) entry which is preliminary data.</text>
</comment>
<evidence type="ECO:0000256" key="5">
    <source>
        <dbReference type="ARBA" id="ARBA00047720"/>
    </source>
</evidence>
<dbReference type="CDD" id="cd01295">
    <property type="entry name" value="AdeC"/>
    <property type="match status" value="1"/>
</dbReference>
<evidence type="ECO:0000259" key="7">
    <source>
        <dbReference type="Pfam" id="PF01979"/>
    </source>
</evidence>
<dbReference type="Gene3D" id="3.20.20.140">
    <property type="entry name" value="Metal-dependent hydrolases"/>
    <property type="match status" value="1"/>
</dbReference>
<feature type="domain" description="Adenine deaminase C-terminal" evidence="8">
    <location>
        <begin position="399"/>
        <end position="547"/>
    </location>
</feature>
<evidence type="ECO:0000313" key="10">
    <source>
        <dbReference type="EMBL" id="HGU58767.1"/>
    </source>
</evidence>
<dbReference type="EC" id="3.5.4.2" evidence="2 6"/>
<feature type="domain" description="Amidohydrolase-related" evidence="7">
    <location>
        <begin position="70"/>
        <end position="344"/>
    </location>
</feature>
<accession>A0A7C4S4S6</accession>
<dbReference type="GO" id="GO:0000034">
    <property type="term" value="F:adenine deaminase activity"/>
    <property type="evidence" value="ECO:0007669"/>
    <property type="project" value="UniProtKB-UniRule"/>
</dbReference>
<evidence type="ECO:0000256" key="6">
    <source>
        <dbReference type="HAMAP-Rule" id="MF_01518"/>
    </source>
</evidence>
<dbReference type="PANTHER" id="PTHR11113:SF2">
    <property type="entry name" value="ADENINE DEAMINASE"/>
    <property type="match status" value="1"/>
</dbReference>
<dbReference type="PANTHER" id="PTHR11113">
    <property type="entry name" value="N-ACETYLGLUCOSAMINE-6-PHOSPHATE DEACETYLASE"/>
    <property type="match status" value="1"/>
</dbReference>
<dbReference type="EMBL" id="DTAK01000006">
    <property type="protein sequence ID" value="HGU58767.1"/>
    <property type="molecule type" value="Genomic_DNA"/>
</dbReference>
<dbReference type="Pfam" id="PF01979">
    <property type="entry name" value="Amidohydro_1"/>
    <property type="match status" value="1"/>
</dbReference>
<evidence type="ECO:0000256" key="4">
    <source>
        <dbReference type="ARBA" id="ARBA00023211"/>
    </source>
</evidence>
<evidence type="ECO:0000256" key="3">
    <source>
        <dbReference type="ARBA" id="ARBA00022801"/>
    </source>
</evidence>
<dbReference type="Pfam" id="PF13382">
    <property type="entry name" value="Adenine_deam_C"/>
    <property type="match status" value="1"/>
</dbReference>
<keyword evidence="3 6" id="KW-0378">Hydrolase</keyword>
<keyword evidence="4 6" id="KW-0464">Manganese</keyword>
<dbReference type="InterPro" id="IPR006680">
    <property type="entry name" value="Amidohydro-rel"/>
</dbReference>
<dbReference type="AlphaFoldDB" id="A0A7C4S4S6"/>
<dbReference type="InterPro" id="IPR026912">
    <property type="entry name" value="Adenine_deam_C"/>
</dbReference>
<dbReference type="EMBL" id="DTPI01000033">
    <property type="protein sequence ID" value="HGE66981.1"/>
    <property type="molecule type" value="Genomic_DNA"/>
</dbReference>
<evidence type="ECO:0000259" key="8">
    <source>
        <dbReference type="Pfam" id="PF13382"/>
    </source>
</evidence>
<dbReference type="InterPro" id="IPR006679">
    <property type="entry name" value="Adenine_deam"/>
</dbReference>
<dbReference type="InterPro" id="IPR011059">
    <property type="entry name" value="Metal-dep_hydrolase_composite"/>
</dbReference>
<comment type="similarity">
    <text evidence="1 6">Belongs to the metallo-dependent hydrolases superfamily. Adenine deaminase family.</text>
</comment>
<dbReference type="NCBIfam" id="TIGR01178">
    <property type="entry name" value="ade"/>
    <property type="match status" value="1"/>
</dbReference>
<dbReference type="GO" id="GO:0006146">
    <property type="term" value="P:adenine catabolic process"/>
    <property type="evidence" value="ECO:0007669"/>
    <property type="project" value="InterPro"/>
</dbReference>
<dbReference type="SUPFAM" id="SSF51338">
    <property type="entry name" value="Composite domain of metallo-dependent hydrolases"/>
    <property type="match status" value="1"/>
</dbReference>
<name>A0A7C4S4S6_9EURY</name>
<proteinExistence type="inferred from homology"/>
<dbReference type="Gene3D" id="2.30.40.10">
    <property type="entry name" value="Urease, subunit C, domain 1"/>
    <property type="match status" value="1"/>
</dbReference>
<gene>
    <name evidence="6 10" type="primary">ade</name>
    <name evidence="10" type="ORF">ENT89_00845</name>
    <name evidence="9" type="ORF">ENX77_07715</name>
</gene>
<comment type="catalytic activity">
    <reaction evidence="5 6">
        <text>adenine + H2O + H(+) = hypoxanthine + NH4(+)</text>
        <dbReference type="Rhea" id="RHEA:23688"/>
        <dbReference type="ChEBI" id="CHEBI:15377"/>
        <dbReference type="ChEBI" id="CHEBI:15378"/>
        <dbReference type="ChEBI" id="CHEBI:16708"/>
        <dbReference type="ChEBI" id="CHEBI:17368"/>
        <dbReference type="ChEBI" id="CHEBI:28938"/>
        <dbReference type="EC" id="3.5.4.2"/>
    </reaction>
</comment>
<dbReference type="SUPFAM" id="SSF51556">
    <property type="entry name" value="Metallo-dependent hydrolases"/>
    <property type="match status" value="1"/>
</dbReference>
<evidence type="ECO:0000313" key="9">
    <source>
        <dbReference type="EMBL" id="HGE66981.1"/>
    </source>
</evidence>
<organism evidence="10">
    <name type="scientific">Geoglobus ahangari</name>
    <dbReference type="NCBI Taxonomy" id="113653"/>
    <lineage>
        <taxon>Archaea</taxon>
        <taxon>Methanobacteriati</taxon>
        <taxon>Methanobacteriota</taxon>
        <taxon>Archaeoglobi</taxon>
        <taxon>Archaeoglobales</taxon>
        <taxon>Archaeoglobaceae</taxon>
        <taxon>Geoglobus</taxon>
    </lineage>
</organism>